<reference evidence="10" key="2">
    <citation type="submission" date="2021-04" db="EMBL/GenBank/DDBJ databases">
        <title>Brevibacillus composti FJAT-54423, complete genome.</title>
        <authorList>
            <person name="Tang R."/>
        </authorList>
    </citation>
    <scope>NUCLEOTIDE SEQUENCE</scope>
    <source>
        <strain evidence="10">FJAT-54424</strain>
    </source>
</reference>
<feature type="transmembrane region" description="Helical" evidence="8">
    <location>
        <begin position="329"/>
        <end position="351"/>
    </location>
</feature>
<dbReference type="RefSeq" id="WP_198827231.1">
    <property type="nucleotide sequence ID" value="NZ_CP066308.1"/>
</dbReference>
<keyword evidence="6 8" id="KW-1133">Transmembrane helix</keyword>
<dbReference type="InterPro" id="IPR003804">
    <property type="entry name" value="Lactate_perm"/>
</dbReference>
<dbReference type="GO" id="GO:0015129">
    <property type="term" value="F:lactate transmembrane transporter activity"/>
    <property type="evidence" value="ECO:0007669"/>
    <property type="project" value="UniProtKB-UniRule"/>
</dbReference>
<keyword evidence="4 8" id="KW-1003">Cell membrane</keyword>
<dbReference type="PANTHER" id="PTHR30003:SF0">
    <property type="entry name" value="GLYCOLATE PERMEASE GLCA-RELATED"/>
    <property type="match status" value="1"/>
</dbReference>
<feature type="transmembrane region" description="Helical" evidence="8">
    <location>
        <begin position="213"/>
        <end position="231"/>
    </location>
</feature>
<gene>
    <name evidence="9" type="ORF">JD108_17280</name>
    <name evidence="10" type="ORF">KDJ56_17225</name>
</gene>
<dbReference type="Proteomes" id="UP000595847">
    <property type="component" value="Chromosome"/>
</dbReference>
<evidence type="ECO:0000313" key="9">
    <source>
        <dbReference type="EMBL" id="QQE73624.1"/>
    </source>
</evidence>
<evidence type="ECO:0000256" key="6">
    <source>
        <dbReference type="ARBA" id="ARBA00022989"/>
    </source>
</evidence>
<feature type="transmembrane region" description="Helical" evidence="8">
    <location>
        <begin position="143"/>
        <end position="169"/>
    </location>
</feature>
<organism evidence="9 11">
    <name type="scientific">Brevibacillus composti</name>
    <dbReference type="NCBI Taxonomy" id="2796470"/>
    <lineage>
        <taxon>Bacteria</taxon>
        <taxon>Bacillati</taxon>
        <taxon>Bacillota</taxon>
        <taxon>Bacilli</taxon>
        <taxon>Bacillales</taxon>
        <taxon>Paenibacillaceae</taxon>
        <taxon>Brevibacillus</taxon>
    </lineage>
</organism>
<evidence type="ECO:0000313" key="12">
    <source>
        <dbReference type="Proteomes" id="UP000677234"/>
    </source>
</evidence>
<dbReference type="Proteomes" id="UP000677234">
    <property type="component" value="Chromosome"/>
</dbReference>
<feature type="transmembrane region" description="Helical" evidence="8">
    <location>
        <begin position="363"/>
        <end position="380"/>
    </location>
</feature>
<dbReference type="PANTHER" id="PTHR30003">
    <property type="entry name" value="L-LACTATE PERMEASE"/>
    <property type="match status" value="1"/>
</dbReference>
<feature type="transmembrane region" description="Helical" evidence="8">
    <location>
        <begin position="181"/>
        <end position="201"/>
    </location>
</feature>
<evidence type="ECO:0000256" key="4">
    <source>
        <dbReference type="ARBA" id="ARBA00022475"/>
    </source>
</evidence>
<feature type="transmembrane region" description="Helical" evidence="8">
    <location>
        <begin position="115"/>
        <end position="136"/>
    </location>
</feature>
<feature type="transmembrane region" description="Helical" evidence="8">
    <location>
        <begin position="487"/>
        <end position="508"/>
    </location>
</feature>
<dbReference type="KEGG" id="bcop:JD108_17280"/>
<evidence type="ECO:0000256" key="1">
    <source>
        <dbReference type="ARBA" id="ARBA00004651"/>
    </source>
</evidence>
<feature type="transmembrane region" description="Helical" evidence="8">
    <location>
        <begin position="392"/>
        <end position="419"/>
    </location>
</feature>
<proteinExistence type="inferred from homology"/>
<dbReference type="EMBL" id="CP073708">
    <property type="protein sequence ID" value="QUO40706.1"/>
    <property type="molecule type" value="Genomic_DNA"/>
</dbReference>
<name>A0A7T5EJ78_9BACL</name>
<feature type="transmembrane region" description="Helical" evidence="8">
    <location>
        <begin position="35"/>
        <end position="54"/>
    </location>
</feature>
<evidence type="ECO:0000256" key="3">
    <source>
        <dbReference type="ARBA" id="ARBA00022448"/>
    </source>
</evidence>
<dbReference type="AlphaFoldDB" id="A0A7T5EJ78"/>
<feature type="transmembrane region" description="Helical" evidence="8">
    <location>
        <begin position="290"/>
        <end position="309"/>
    </location>
</feature>
<evidence type="ECO:0000256" key="2">
    <source>
        <dbReference type="ARBA" id="ARBA00010100"/>
    </source>
</evidence>
<reference evidence="9 11" key="1">
    <citation type="submission" date="2020-12" db="EMBL/GenBank/DDBJ databases">
        <title>strain FJAT-54423T represents a novel species of the genus Brevibacillus.</title>
        <authorList>
            <person name="Tang R."/>
        </authorList>
    </citation>
    <scope>NUCLEOTIDE SEQUENCE [LARGE SCALE GENOMIC DNA]</scope>
    <source>
        <strain evidence="9 11">FJAT-54423</strain>
    </source>
</reference>
<dbReference type="GO" id="GO:0005886">
    <property type="term" value="C:plasma membrane"/>
    <property type="evidence" value="ECO:0007669"/>
    <property type="project" value="UniProtKB-SubCell"/>
</dbReference>
<accession>A0A7T5EJ78</accession>
<sequence length="510" mass="53559">MAAVFLACFPILLILLLLFVGRLSAWKAGLAGVFAAAGLALFVPYFETPIGKLYTAAVKGALTTSLVAYVIFFGILLFHLMNVSGVMQSIASYIAHSTKDPIRQVLLLAVGFSPLVESSSGFGIAVIVLAPILISLGFDRFRAVLIALVSLSAVPWGSLAMGTIIGASLGNIPADKLGTGSALLSLPTFFYFALLIVYLAGGWSGVKRRFWETLLVSGVCGLSVWGANRYVSVELAGVFGSMAAIGAELLCIRFTAERAGYEKRAAEAELSAAKETLPGGERGSGIAKTFSPYLILITLLLLSRLIAPVEAFLQSRLVLSLPAYGFSLPLLYSPGFFLGVTCLLTCFLFSLGKGKVIKSLRSTFVQATPVIGSTLFYVVLSEMMAAASMTDTLAHAAAALFGGAFLFVSPLIGGLGGFLTGSNTGSNAMFIKLQTQTAIQLGISPELVAYGQNTASSHSMMASPSRVLLGVTVGDVKEREHEMLKKITLITLGTICLVVLGLGAIALFSE</sequence>
<dbReference type="EMBL" id="CP066308">
    <property type="protein sequence ID" value="QQE73624.1"/>
    <property type="molecule type" value="Genomic_DNA"/>
</dbReference>
<comment type="subcellular location">
    <subcellularLocation>
        <location evidence="1 8">Cell membrane</location>
        <topology evidence="1 8">Multi-pass membrane protein</topology>
    </subcellularLocation>
</comment>
<evidence type="ECO:0000313" key="10">
    <source>
        <dbReference type="EMBL" id="QUO40706.1"/>
    </source>
</evidence>
<protein>
    <recommendedName>
        <fullName evidence="8">L-lactate permease</fullName>
    </recommendedName>
</protein>
<dbReference type="Pfam" id="PF02652">
    <property type="entry name" value="Lactate_perm"/>
    <property type="match status" value="1"/>
</dbReference>
<dbReference type="GO" id="GO:0015295">
    <property type="term" value="F:solute:proton symporter activity"/>
    <property type="evidence" value="ECO:0007669"/>
    <property type="project" value="TreeGrafter"/>
</dbReference>
<evidence type="ECO:0000256" key="8">
    <source>
        <dbReference type="RuleBase" id="RU365092"/>
    </source>
</evidence>
<evidence type="ECO:0000313" key="11">
    <source>
        <dbReference type="Proteomes" id="UP000595847"/>
    </source>
</evidence>
<keyword evidence="3 8" id="KW-0813">Transport</keyword>
<comment type="function">
    <text evidence="8">Uptake of L-lactate across the membrane. Can also transport D-lactate and glycolate.</text>
</comment>
<comment type="similarity">
    <text evidence="2 8">Belongs to the lactate permease family.</text>
</comment>
<keyword evidence="5 8" id="KW-0812">Transmembrane</keyword>
<keyword evidence="12" id="KW-1185">Reference proteome</keyword>
<feature type="transmembrane region" description="Helical" evidence="8">
    <location>
        <begin position="66"/>
        <end position="95"/>
    </location>
</feature>
<evidence type="ECO:0000256" key="5">
    <source>
        <dbReference type="ARBA" id="ARBA00022692"/>
    </source>
</evidence>
<feature type="transmembrane region" description="Helical" evidence="8">
    <location>
        <begin position="237"/>
        <end position="256"/>
    </location>
</feature>
<keyword evidence="7 8" id="KW-0472">Membrane</keyword>
<evidence type="ECO:0000256" key="7">
    <source>
        <dbReference type="ARBA" id="ARBA00023136"/>
    </source>
</evidence>